<name>W3WRH4_PESFW</name>
<evidence type="ECO:0000313" key="3">
    <source>
        <dbReference type="Proteomes" id="UP000030651"/>
    </source>
</evidence>
<keyword evidence="1" id="KW-0732">Signal</keyword>
<organism evidence="2 3">
    <name type="scientific">Pestalotiopsis fici (strain W106-1 / CGMCC3.15140)</name>
    <dbReference type="NCBI Taxonomy" id="1229662"/>
    <lineage>
        <taxon>Eukaryota</taxon>
        <taxon>Fungi</taxon>
        <taxon>Dikarya</taxon>
        <taxon>Ascomycota</taxon>
        <taxon>Pezizomycotina</taxon>
        <taxon>Sordariomycetes</taxon>
        <taxon>Xylariomycetidae</taxon>
        <taxon>Amphisphaeriales</taxon>
        <taxon>Sporocadaceae</taxon>
        <taxon>Pestalotiopsis</taxon>
    </lineage>
</organism>
<dbReference type="Proteomes" id="UP000030651">
    <property type="component" value="Unassembled WGS sequence"/>
</dbReference>
<feature type="chain" id="PRO_5004834116" evidence="1">
    <location>
        <begin position="19"/>
        <end position="267"/>
    </location>
</feature>
<dbReference type="KEGG" id="pfy:PFICI_11857"/>
<dbReference type="HOGENOM" id="CLU_1042459_0_0_1"/>
<dbReference type="InParanoid" id="W3WRH4"/>
<dbReference type="AlphaFoldDB" id="W3WRH4"/>
<sequence>MHFNRVILALSAVGSALSLPQLASNGNLFSLATRDTCGDDFTGKERFDCDKPAGHVLEDNGSRCGTKDMITVNENQCRVYCEVKRVGFVGRWETAPGKFGELQQPGSKGINLEEGQETTVSYGFSLGLEASYESVIGGGASFQWSKADTKAKTVQRQASGSPDYASKWVFFPKMITTCGTLTEKNYIEAQTNGRYVEPAHCGSEEKTTHNVCSTTFATKEGSVDAFWAEVFLWPDGVEVPLDVQSDAFRSAYKMFSTGPSGPGPLGS</sequence>
<protein>
    <submittedName>
        <fullName evidence="2">Uncharacterized protein</fullName>
    </submittedName>
</protein>
<reference evidence="3" key="1">
    <citation type="journal article" date="2015" name="BMC Genomics">
        <title>Genomic and transcriptomic analysis of the endophytic fungus Pestalotiopsis fici reveals its lifestyle and high potential for synthesis of natural products.</title>
        <authorList>
            <person name="Wang X."/>
            <person name="Zhang X."/>
            <person name="Liu L."/>
            <person name="Xiang M."/>
            <person name="Wang W."/>
            <person name="Sun X."/>
            <person name="Che Y."/>
            <person name="Guo L."/>
            <person name="Liu G."/>
            <person name="Guo L."/>
            <person name="Wang C."/>
            <person name="Yin W.B."/>
            <person name="Stadler M."/>
            <person name="Zhang X."/>
            <person name="Liu X."/>
        </authorList>
    </citation>
    <scope>NUCLEOTIDE SEQUENCE [LARGE SCALE GENOMIC DNA]</scope>
    <source>
        <strain evidence="3">W106-1 / CGMCC3.15140</strain>
    </source>
</reference>
<dbReference type="GeneID" id="19276870"/>
<dbReference type="EMBL" id="KI912117">
    <property type="protein sequence ID" value="ETS76470.1"/>
    <property type="molecule type" value="Genomic_DNA"/>
</dbReference>
<proteinExistence type="predicted"/>
<accession>W3WRH4</accession>
<keyword evidence="3" id="KW-1185">Reference proteome</keyword>
<dbReference type="RefSeq" id="XP_007838629.1">
    <property type="nucleotide sequence ID" value="XM_007840438.1"/>
</dbReference>
<dbReference type="eggNOG" id="ENOG502TE03">
    <property type="taxonomic scope" value="Eukaryota"/>
</dbReference>
<evidence type="ECO:0000256" key="1">
    <source>
        <dbReference type="SAM" id="SignalP"/>
    </source>
</evidence>
<feature type="signal peptide" evidence="1">
    <location>
        <begin position="1"/>
        <end position="18"/>
    </location>
</feature>
<gene>
    <name evidence="2" type="ORF">PFICI_11857</name>
</gene>
<evidence type="ECO:0000313" key="2">
    <source>
        <dbReference type="EMBL" id="ETS76470.1"/>
    </source>
</evidence>
<dbReference type="OrthoDB" id="3596036at2759"/>